<dbReference type="PANTHER" id="PTHR36571:SF1">
    <property type="entry name" value="PROTEIN YGIW"/>
    <property type="match status" value="1"/>
</dbReference>
<dbReference type="InterPro" id="IPR036700">
    <property type="entry name" value="BOBF_sf"/>
</dbReference>
<name>A0A653E2D2_9PSED</name>
<dbReference type="AlphaFoldDB" id="A0A653E2D2"/>
<sequence>MKRTVLALLLAPVFSGAVMAAGYTGPSDTPQIKDVAGAMTAADDTPVVLQGQIVKRLKHEQYLFKDASGTIEVEIDDDKWPQQQVSETATVRLAGEVDVHHDRRDVEVDRVELVK</sequence>
<evidence type="ECO:0000313" key="3">
    <source>
        <dbReference type="EMBL" id="VEV96909.1"/>
    </source>
</evidence>
<dbReference type="SUPFAM" id="SSF101756">
    <property type="entry name" value="Hypothetical protein YgiW"/>
    <property type="match status" value="1"/>
</dbReference>
<accession>A0A653E2D2</accession>
<reference evidence="3" key="1">
    <citation type="submission" date="2019-02" db="EMBL/GenBank/DDBJ databases">
        <authorList>
            <consortium name="Genoscope - CEA"/>
            <person name="William W."/>
        </authorList>
    </citation>
    <scope>NUCLEOTIDE SEQUENCE [LARGE SCALE GENOMIC DNA]</scope>
    <source>
        <strain evidence="3">YSy11</strain>
    </source>
</reference>
<evidence type="ECO:0000256" key="1">
    <source>
        <dbReference type="ARBA" id="ARBA00022729"/>
    </source>
</evidence>
<dbReference type="RefSeq" id="WP_150548102.1">
    <property type="nucleotide sequence ID" value="NZ_LR215729.2"/>
</dbReference>
<feature type="signal peptide" evidence="2">
    <location>
        <begin position="1"/>
        <end position="20"/>
    </location>
</feature>
<protein>
    <submittedName>
        <fullName evidence="3">Stress-induced protein YgiW</fullName>
    </submittedName>
</protein>
<organism evidence="3">
    <name type="scientific">Pseudomonas marincola</name>
    <dbReference type="NCBI Taxonomy" id="437900"/>
    <lineage>
        <taxon>Bacteria</taxon>
        <taxon>Pseudomonadati</taxon>
        <taxon>Pseudomonadota</taxon>
        <taxon>Gammaproteobacteria</taxon>
        <taxon>Pseudomonadales</taxon>
        <taxon>Pseudomonadaceae</taxon>
        <taxon>Pseudomonas</taxon>
    </lineage>
</organism>
<dbReference type="Gene3D" id="2.40.50.200">
    <property type="entry name" value="Bacterial OB-fold"/>
    <property type="match status" value="1"/>
</dbReference>
<evidence type="ECO:0000256" key="2">
    <source>
        <dbReference type="SAM" id="SignalP"/>
    </source>
</evidence>
<feature type="chain" id="PRO_5024871053" evidence="2">
    <location>
        <begin position="21"/>
        <end position="115"/>
    </location>
</feature>
<keyword evidence="1 2" id="KW-0732">Signal</keyword>
<dbReference type="EMBL" id="LR215729">
    <property type="protein sequence ID" value="VEV96909.1"/>
    <property type="molecule type" value="Genomic_DNA"/>
</dbReference>
<gene>
    <name evidence="3" type="ORF">PMYSY11_1863</name>
</gene>
<dbReference type="PANTHER" id="PTHR36571">
    <property type="entry name" value="PROTEIN YGIW"/>
    <property type="match status" value="1"/>
</dbReference>
<dbReference type="NCBIfam" id="NF033674">
    <property type="entry name" value="stress_OB_fold"/>
    <property type="match status" value="1"/>
</dbReference>
<dbReference type="InterPro" id="IPR005220">
    <property type="entry name" value="CarO-like"/>
</dbReference>
<proteinExistence type="predicted"/>
<dbReference type="Pfam" id="PF04076">
    <property type="entry name" value="BOF"/>
    <property type="match status" value="1"/>
</dbReference>